<keyword evidence="9 12" id="KW-0238">DNA-binding</keyword>
<dbReference type="FunFam" id="3.40.1440.60:FF:000001">
    <property type="entry name" value="Primosomal protein N"/>
    <property type="match status" value="1"/>
</dbReference>
<name>A0A266QCF6_9GAMM</name>
<dbReference type="SMART" id="SM00490">
    <property type="entry name" value="HELICc"/>
    <property type="match status" value="1"/>
</dbReference>
<dbReference type="GO" id="GO:1990077">
    <property type="term" value="C:primosome complex"/>
    <property type="evidence" value="ECO:0007669"/>
    <property type="project" value="UniProtKB-UniRule"/>
</dbReference>
<dbReference type="Pfam" id="PF18319">
    <property type="entry name" value="Zn_ribbon_PriA"/>
    <property type="match status" value="1"/>
</dbReference>
<evidence type="ECO:0000256" key="8">
    <source>
        <dbReference type="ARBA" id="ARBA00022840"/>
    </source>
</evidence>
<feature type="domain" description="Helicase C-terminal" evidence="14">
    <location>
        <begin position="480"/>
        <end position="637"/>
    </location>
</feature>
<dbReference type="SUPFAM" id="SSF52540">
    <property type="entry name" value="P-loop containing nucleoside triphosphate hydrolases"/>
    <property type="match status" value="2"/>
</dbReference>
<feature type="binding site" evidence="12">
    <location>
        <position position="448"/>
    </location>
    <ligand>
        <name>Zn(2+)</name>
        <dbReference type="ChEBI" id="CHEBI:29105"/>
        <label>1</label>
    </ligand>
</feature>
<comment type="caution">
    <text evidence="15">The sequence shown here is derived from an EMBL/GenBank/DDBJ whole genome shotgun (WGS) entry which is preliminary data.</text>
</comment>
<dbReference type="InterPro" id="IPR011545">
    <property type="entry name" value="DEAD/DEAH_box_helicase_dom"/>
</dbReference>
<organism evidence="15 16">
    <name type="scientific">Cellvibrio mixtus</name>
    <dbReference type="NCBI Taxonomy" id="39650"/>
    <lineage>
        <taxon>Bacteria</taxon>
        <taxon>Pseudomonadati</taxon>
        <taxon>Pseudomonadota</taxon>
        <taxon>Gammaproteobacteria</taxon>
        <taxon>Cellvibrionales</taxon>
        <taxon>Cellvibrionaceae</taxon>
        <taxon>Cellvibrio</taxon>
    </lineage>
</organism>
<dbReference type="GO" id="GO:0016887">
    <property type="term" value="F:ATP hydrolysis activity"/>
    <property type="evidence" value="ECO:0007669"/>
    <property type="project" value="RHEA"/>
</dbReference>
<dbReference type="Proteomes" id="UP000216101">
    <property type="component" value="Unassembled WGS sequence"/>
</dbReference>
<dbReference type="Pfam" id="PF18074">
    <property type="entry name" value="PriA_C"/>
    <property type="match status" value="1"/>
</dbReference>
<evidence type="ECO:0000256" key="7">
    <source>
        <dbReference type="ARBA" id="ARBA00022833"/>
    </source>
</evidence>
<keyword evidence="7 12" id="KW-0862">Zinc</keyword>
<dbReference type="Gene3D" id="3.40.50.300">
    <property type="entry name" value="P-loop containing nucleotide triphosphate hydrolases"/>
    <property type="match status" value="2"/>
</dbReference>
<dbReference type="Pfam" id="PF00271">
    <property type="entry name" value="Helicase_C"/>
    <property type="match status" value="1"/>
</dbReference>
<evidence type="ECO:0000256" key="5">
    <source>
        <dbReference type="ARBA" id="ARBA00022801"/>
    </source>
</evidence>
<accession>A0A266QCF6</accession>
<dbReference type="InterPro" id="IPR041236">
    <property type="entry name" value="PriA_C"/>
</dbReference>
<feature type="binding site" evidence="12">
    <location>
        <position position="488"/>
    </location>
    <ligand>
        <name>Zn(2+)</name>
        <dbReference type="ChEBI" id="CHEBI:29105"/>
        <label>1</label>
    </ligand>
</feature>
<dbReference type="EMBL" id="NHNI01000001">
    <property type="protein sequence ID" value="OZY87029.1"/>
    <property type="molecule type" value="Genomic_DNA"/>
</dbReference>
<feature type="binding site" evidence="12">
    <location>
        <position position="445"/>
    </location>
    <ligand>
        <name>Zn(2+)</name>
        <dbReference type="ChEBI" id="CHEBI:29105"/>
        <label>1</label>
    </ligand>
</feature>
<dbReference type="GO" id="GO:0043138">
    <property type="term" value="F:3'-5' DNA helicase activity"/>
    <property type="evidence" value="ECO:0007669"/>
    <property type="project" value="UniProtKB-EC"/>
</dbReference>
<evidence type="ECO:0000256" key="4">
    <source>
        <dbReference type="ARBA" id="ARBA00022741"/>
    </source>
</evidence>
<keyword evidence="2 12" id="KW-0235">DNA replication</keyword>
<reference evidence="16" key="1">
    <citation type="submission" date="2017-05" db="EMBL/GenBank/DDBJ databases">
        <authorList>
            <person name="Barney B.M."/>
        </authorList>
    </citation>
    <scope>NUCLEOTIDE SEQUENCE [LARGE SCALE GENOMIC DNA]</scope>
    <source>
        <strain evidence="16">PSBB022</strain>
    </source>
</reference>
<keyword evidence="10 12" id="KW-0413">Isomerase</keyword>
<sequence>MTATSPTALLEIALPVPLRRHFDYLPPVDISPEQITNLLPGVLIRVPFGRQELVGVLLRVKTASEQPSHKLRAALAVIDTEPALDQELLDLCLWAADYYQCAAGEALQTALPVLLRQGEPAQLRGEAVFTLTTEGKGLPVGGLKRAPKQAALLAALQTQPHLTRAQLEQLDIPRNIATTLIDKGLVHIITLAPDCTPPTGPLLRETSLTLSEEQQVAFDQIDYNRFKTYLLDGATGSGKTEIYLQAIEETLKKGKQALVLVPEIGLTPQTLQRFQRRFNLPVVALHSGLNDRERLDAWLQARAGIARIIIGTRSALFTPLKAPGIIIIDEEHDGSFKQQDGFRYSARDLAAMRAHRLNIPLILGSATPSLETLHNAHQGRYQHLRLQARAGKAKPPEIQLLDIRGEILHEGFAQASIEAIGDNLRKGNQALVFLNRRGYAPALECHDCGWLANCNHCDARMTVHQTPRHLHCHHCDHQRALPKRCPSCNSSNIRPLGQGTERSELVLQELFPDYKVIRVDRDSTRNKNSMQKLLADVHSGEPCILVGTQMLAKGHHFEDVTLVVIIDADAGLFSTDFRGPERMGQLLLQVAGRAGRAEKPGRVLLQSNHTDHPLVQTLVYQGYHALAELILQERHITQLPPFRHLALLRAESKHAQVAVAFLQQARQLAEAIQPPSPLLSYLGPLPAMMEKRGDRYRYQLQISAAQRKSLQLLLGQLALQLEAHPLASKVRWSLDVDPQEMA</sequence>
<dbReference type="SMART" id="SM00487">
    <property type="entry name" value="DEXDc"/>
    <property type="match status" value="1"/>
</dbReference>
<keyword evidence="4 12" id="KW-0547">Nucleotide-binding</keyword>
<evidence type="ECO:0000256" key="9">
    <source>
        <dbReference type="ARBA" id="ARBA00023125"/>
    </source>
</evidence>
<dbReference type="GO" id="GO:0005524">
    <property type="term" value="F:ATP binding"/>
    <property type="evidence" value="ECO:0007669"/>
    <property type="project" value="UniProtKB-UniRule"/>
</dbReference>
<proteinExistence type="inferred from homology"/>
<evidence type="ECO:0000256" key="11">
    <source>
        <dbReference type="ARBA" id="ARBA00048988"/>
    </source>
</evidence>
<evidence type="ECO:0000256" key="1">
    <source>
        <dbReference type="ARBA" id="ARBA00022515"/>
    </source>
</evidence>
<dbReference type="PROSITE" id="PS51194">
    <property type="entry name" value="HELICASE_CTER"/>
    <property type="match status" value="1"/>
</dbReference>
<dbReference type="RefSeq" id="WP_094984535.1">
    <property type="nucleotide sequence ID" value="NZ_NHNI01000001.1"/>
</dbReference>
<dbReference type="Pfam" id="PF17764">
    <property type="entry name" value="PriA_3primeBD"/>
    <property type="match status" value="1"/>
</dbReference>
<dbReference type="PANTHER" id="PTHR30580:SF0">
    <property type="entry name" value="PRIMOSOMAL PROTEIN N"/>
    <property type="match status" value="1"/>
</dbReference>
<comment type="similarity">
    <text evidence="12">Belongs to the helicase family. PriA subfamily.</text>
</comment>
<evidence type="ECO:0000259" key="14">
    <source>
        <dbReference type="PROSITE" id="PS51194"/>
    </source>
</evidence>
<comment type="cofactor">
    <cofactor evidence="12">
        <name>Zn(2+)</name>
        <dbReference type="ChEBI" id="CHEBI:29105"/>
    </cofactor>
    <text evidence="12">Binds 2 zinc ions per subunit.</text>
</comment>
<dbReference type="GO" id="GO:0006310">
    <property type="term" value="P:DNA recombination"/>
    <property type="evidence" value="ECO:0007669"/>
    <property type="project" value="InterPro"/>
</dbReference>
<protein>
    <recommendedName>
        <fullName evidence="12">Replication restart protein PriA</fullName>
    </recommendedName>
    <alternativeName>
        <fullName evidence="12">ATP-dependent DNA helicase PriA</fullName>
        <ecNumber evidence="12">5.6.2.4</ecNumber>
    </alternativeName>
    <alternativeName>
        <fullName evidence="12">DNA 3'-5' helicase PriA</fullName>
    </alternativeName>
</protein>
<dbReference type="HAMAP" id="MF_00983">
    <property type="entry name" value="PriA"/>
    <property type="match status" value="1"/>
</dbReference>
<keyword evidence="5 12" id="KW-0378">Hydrolase</keyword>
<feature type="binding site" evidence="12">
    <location>
        <position position="472"/>
    </location>
    <ligand>
        <name>Zn(2+)</name>
        <dbReference type="ChEBI" id="CHEBI:29105"/>
        <label>2</label>
    </ligand>
</feature>
<dbReference type="CDD" id="cd17929">
    <property type="entry name" value="DEXHc_priA"/>
    <property type="match status" value="1"/>
</dbReference>
<feature type="binding site" evidence="12">
    <location>
        <position position="485"/>
    </location>
    <ligand>
        <name>Zn(2+)</name>
        <dbReference type="ChEBI" id="CHEBI:29105"/>
        <label>1</label>
    </ligand>
</feature>
<dbReference type="GO" id="GO:0003677">
    <property type="term" value="F:DNA binding"/>
    <property type="evidence" value="ECO:0007669"/>
    <property type="project" value="UniProtKB-UniRule"/>
</dbReference>
<keyword evidence="16" id="KW-1185">Reference proteome</keyword>
<evidence type="ECO:0000313" key="15">
    <source>
        <dbReference type="EMBL" id="OZY87029.1"/>
    </source>
</evidence>
<comment type="catalytic activity">
    <reaction evidence="12">
        <text>Couples ATP hydrolysis with the unwinding of duplex DNA by translocating in the 3'-5' direction.</text>
        <dbReference type="EC" id="5.6.2.4"/>
    </reaction>
</comment>
<dbReference type="PANTHER" id="PTHR30580">
    <property type="entry name" value="PRIMOSOMAL PROTEIN N"/>
    <property type="match status" value="1"/>
</dbReference>
<gene>
    <name evidence="12" type="primary">priA</name>
    <name evidence="15" type="ORF">CBP51_08600</name>
</gene>
<dbReference type="InterPro" id="IPR041222">
    <property type="entry name" value="PriA_3primeBD"/>
</dbReference>
<keyword evidence="3 12" id="KW-0479">Metal-binding</keyword>
<keyword evidence="8 12" id="KW-0067">ATP-binding</keyword>
<evidence type="ECO:0000256" key="2">
    <source>
        <dbReference type="ARBA" id="ARBA00022705"/>
    </source>
</evidence>
<dbReference type="GO" id="GO:0006302">
    <property type="term" value="P:double-strand break repair"/>
    <property type="evidence" value="ECO:0007669"/>
    <property type="project" value="InterPro"/>
</dbReference>
<evidence type="ECO:0000313" key="16">
    <source>
        <dbReference type="Proteomes" id="UP000216101"/>
    </source>
</evidence>
<evidence type="ECO:0000256" key="6">
    <source>
        <dbReference type="ARBA" id="ARBA00022806"/>
    </source>
</evidence>
<evidence type="ECO:0000259" key="13">
    <source>
        <dbReference type="PROSITE" id="PS51192"/>
    </source>
</evidence>
<dbReference type="FunFam" id="3.40.50.300:FF:000489">
    <property type="entry name" value="Primosome assembly protein PriA"/>
    <property type="match status" value="1"/>
</dbReference>
<dbReference type="InterPro" id="IPR042115">
    <property type="entry name" value="PriA_3primeBD_sf"/>
</dbReference>
<dbReference type="AlphaFoldDB" id="A0A266QCF6"/>
<evidence type="ECO:0000256" key="12">
    <source>
        <dbReference type="HAMAP-Rule" id="MF_00983"/>
    </source>
</evidence>
<dbReference type="GO" id="GO:0006269">
    <property type="term" value="P:DNA replication, synthesis of primer"/>
    <property type="evidence" value="ECO:0007669"/>
    <property type="project" value="UniProtKB-KW"/>
</dbReference>
<dbReference type="PROSITE" id="PS51192">
    <property type="entry name" value="HELICASE_ATP_BIND_1"/>
    <property type="match status" value="1"/>
</dbReference>
<feature type="binding site" evidence="12">
    <location>
        <position position="457"/>
    </location>
    <ligand>
        <name>Zn(2+)</name>
        <dbReference type="ChEBI" id="CHEBI:29105"/>
        <label>2</label>
    </ligand>
</feature>
<feature type="domain" description="Helicase ATP-binding" evidence="13">
    <location>
        <begin position="220"/>
        <end position="386"/>
    </location>
</feature>
<keyword evidence="1 12" id="KW-0639">Primosome</keyword>
<dbReference type="GO" id="GO:0008270">
    <property type="term" value="F:zinc ion binding"/>
    <property type="evidence" value="ECO:0007669"/>
    <property type="project" value="UniProtKB-UniRule"/>
</dbReference>
<dbReference type="EC" id="5.6.2.4" evidence="12"/>
<comment type="function">
    <text evidence="12">Initiates the restart of stalled replication forks, which reloads the replicative helicase on sites other than the origin of replication. Recognizes and binds to abandoned replication forks and remodels them to uncover a helicase loading site. Promotes assembly of the primosome at these replication forks.</text>
</comment>
<dbReference type="InterPro" id="IPR005259">
    <property type="entry name" value="PriA"/>
</dbReference>
<dbReference type="InterPro" id="IPR040498">
    <property type="entry name" value="PriA_CRR"/>
</dbReference>
<dbReference type="NCBIfam" id="NF004067">
    <property type="entry name" value="PRK05580.1-4"/>
    <property type="match status" value="1"/>
</dbReference>
<comment type="catalytic activity">
    <reaction evidence="11 12">
        <text>ATP + H2O = ADP + phosphate + H(+)</text>
        <dbReference type="Rhea" id="RHEA:13065"/>
        <dbReference type="ChEBI" id="CHEBI:15377"/>
        <dbReference type="ChEBI" id="CHEBI:15378"/>
        <dbReference type="ChEBI" id="CHEBI:30616"/>
        <dbReference type="ChEBI" id="CHEBI:43474"/>
        <dbReference type="ChEBI" id="CHEBI:456216"/>
        <dbReference type="EC" id="5.6.2.4"/>
    </reaction>
</comment>
<dbReference type="GO" id="GO:0006270">
    <property type="term" value="P:DNA replication initiation"/>
    <property type="evidence" value="ECO:0007669"/>
    <property type="project" value="TreeGrafter"/>
</dbReference>
<dbReference type="InterPro" id="IPR027417">
    <property type="entry name" value="P-loop_NTPase"/>
</dbReference>
<evidence type="ECO:0000256" key="10">
    <source>
        <dbReference type="ARBA" id="ARBA00023235"/>
    </source>
</evidence>
<evidence type="ECO:0000256" key="3">
    <source>
        <dbReference type="ARBA" id="ARBA00022723"/>
    </source>
</evidence>
<feature type="binding site" evidence="12">
    <location>
        <position position="475"/>
    </location>
    <ligand>
        <name>Zn(2+)</name>
        <dbReference type="ChEBI" id="CHEBI:29105"/>
        <label>2</label>
    </ligand>
</feature>
<dbReference type="InterPro" id="IPR001650">
    <property type="entry name" value="Helicase_C-like"/>
</dbReference>
<dbReference type="InterPro" id="IPR014001">
    <property type="entry name" value="Helicase_ATP-bd"/>
</dbReference>
<dbReference type="NCBIfam" id="NF004065">
    <property type="entry name" value="PRK05580.1-1"/>
    <property type="match status" value="1"/>
</dbReference>
<comment type="subunit">
    <text evidence="12">Component of the replication restart primosome.</text>
</comment>
<dbReference type="Pfam" id="PF00270">
    <property type="entry name" value="DEAD"/>
    <property type="match status" value="1"/>
</dbReference>
<feature type="binding site" evidence="12">
    <location>
        <position position="454"/>
    </location>
    <ligand>
        <name>Zn(2+)</name>
        <dbReference type="ChEBI" id="CHEBI:29105"/>
        <label>2</label>
    </ligand>
</feature>
<keyword evidence="6 12" id="KW-0347">Helicase</keyword>
<dbReference type="STRING" id="1209072.GCA_000766945_01601"/>
<dbReference type="NCBIfam" id="TIGR00595">
    <property type="entry name" value="priA"/>
    <property type="match status" value="1"/>
</dbReference>
<dbReference type="Gene3D" id="3.40.1440.60">
    <property type="entry name" value="PriA, 3(prime) DNA-binding domain"/>
    <property type="match status" value="1"/>
</dbReference>
<dbReference type="CDD" id="cd18804">
    <property type="entry name" value="SF2_C_priA"/>
    <property type="match status" value="1"/>
</dbReference>